<reference evidence="2" key="1">
    <citation type="submission" date="2020-07" db="EMBL/GenBank/DDBJ databases">
        <title>Multicomponent nature underlies the extraordinary mechanical properties of spider dragline silk.</title>
        <authorList>
            <person name="Kono N."/>
            <person name="Nakamura H."/>
            <person name="Mori M."/>
            <person name="Yoshida Y."/>
            <person name="Ohtoshi R."/>
            <person name="Malay A.D."/>
            <person name="Moran D.A.P."/>
            <person name="Tomita M."/>
            <person name="Numata K."/>
            <person name="Arakawa K."/>
        </authorList>
    </citation>
    <scope>NUCLEOTIDE SEQUENCE</scope>
</reference>
<feature type="compositionally biased region" description="Basic residues" evidence="1">
    <location>
        <begin position="56"/>
        <end position="82"/>
    </location>
</feature>
<evidence type="ECO:0000256" key="1">
    <source>
        <dbReference type="SAM" id="MobiDB-lite"/>
    </source>
</evidence>
<name>A0A8X6J5P3_TRICU</name>
<sequence>MALSPISFPLKLISNMKCPRPLKWKGEEMGISLSSEKTLYHKINWNHCRCRNAGHYHHPAGPRLAHRRPGGPGDHRHHHHRGPQSEKKKKAER</sequence>
<feature type="region of interest" description="Disordered" evidence="1">
    <location>
        <begin position="56"/>
        <end position="93"/>
    </location>
</feature>
<feature type="compositionally biased region" description="Basic and acidic residues" evidence="1">
    <location>
        <begin position="83"/>
        <end position="93"/>
    </location>
</feature>
<keyword evidence="3" id="KW-1185">Reference proteome</keyword>
<organism evidence="2 3">
    <name type="scientific">Trichonephila clavata</name>
    <name type="common">Joro spider</name>
    <name type="synonym">Nephila clavata</name>
    <dbReference type="NCBI Taxonomy" id="2740835"/>
    <lineage>
        <taxon>Eukaryota</taxon>
        <taxon>Metazoa</taxon>
        <taxon>Ecdysozoa</taxon>
        <taxon>Arthropoda</taxon>
        <taxon>Chelicerata</taxon>
        <taxon>Arachnida</taxon>
        <taxon>Araneae</taxon>
        <taxon>Araneomorphae</taxon>
        <taxon>Entelegynae</taxon>
        <taxon>Araneoidea</taxon>
        <taxon>Nephilidae</taxon>
        <taxon>Trichonephila</taxon>
    </lineage>
</organism>
<dbReference type="Proteomes" id="UP000887116">
    <property type="component" value="Unassembled WGS sequence"/>
</dbReference>
<evidence type="ECO:0000313" key="3">
    <source>
        <dbReference type="Proteomes" id="UP000887116"/>
    </source>
</evidence>
<accession>A0A8X6J5P3</accession>
<gene>
    <name evidence="2" type="ORF">TNCT_497601</name>
</gene>
<evidence type="ECO:0000313" key="2">
    <source>
        <dbReference type="EMBL" id="GFQ92790.1"/>
    </source>
</evidence>
<dbReference type="EMBL" id="BMAO01014084">
    <property type="protein sequence ID" value="GFQ92790.1"/>
    <property type="molecule type" value="Genomic_DNA"/>
</dbReference>
<protein>
    <submittedName>
        <fullName evidence="2">Uncharacterized protein</fullName>
    </submittedName>
</protein>
<dbReference type="AlphaFoldDB" id="A0A8X6J5P3"/>
<comment type="caution">
    <text evidence="2">The sequence shown here is derived from an EMBL/GenBank/DDBJ whole genome shotgun (WGS) entry which is preliminary data.</text>
</comment>
<proteinExistence type="predicted"/>